<feature type="domain" description="Phage terminase large subunit N-terminal" evidence="5">
    <location>
        <begin position="49"/>
        <end position="247"/>
    </location>
</feature>
<dbReference type="GO" id="GO:0005524">
    <property type="term" value="F:ATP binding"/>
    <property type="evidence" value="ECO:0007669"/>
    <property type="project" value="UniProtKB-KW"/>
</dbReference>
<keyword evidence="4" id="KW-0231">Viral genome packaging</keyword>
<dbReference type="InterPro" id="IPR035421">
    <property type="entry name" value="Terminase_6C"/>
</dbReference>
<dbReference type="Pfam" id="PF17289">
    <property type="entry name" value="Terminase_6C"/>
    <property type="match status" value="1"/>
</dbReference>
<sequence length="481" mass="53170">MTPHADQIAPPFVSKSSLVEVDVTGSAVPDWNRKQQEVWQQIAEREPRHVLLYGGSRSGKTYMVIFSILLRAMLAPRSTHLVARLHHNAVRKTLLQGTFAEVIRDRFPRVRVQVNLSDSVARLPNGSEIHFSGLDSEERVEKLLGMEFSSIYLNECSQIPWGVVPLIRSRLAQRPTYRNSGGRMAVRMFYDLNPSGSRHWTAQEFLLGKNPSGGVLLNRDWYLACQVNPKDNPLLSADYLAELDAMDSRRRSRFLLGEFVDDVAGALWSSEDIDRNRVLEPPALDRLCVAVDPSLSGAETSDEAGIVAVGASSGQLFVLADESGRMGPSEWAKKAIDLYWSLNAGCIVAEKNQGGEMVRVTLNSVDSRVPVVLVDAIGDKASRAVPVANLYRKGFAHHVGRLDGLEDEMVSWDPDPPRGSRRWSPGRIDALVHGARFALPHVLGVRISDSPVFSGSVERRVDSSLDFGVPTFRDWTAKGGL</sequence>
<protein>
    <submittedName>
        <fullName evidence="7">Phage terminase large subunit</fullName>
    </submittedName>
</protein>
<reference evidence="7" key="1">
    <citation type="submission" date="2020-04" db="EMBL/GenBank/DDBJ databases">
        <authorList>
            <person name="Chiriac C."/>
            <person name="Salcher M."/>
            <person name="Ghai R."/>
            <person name="Kavagutti S V."/>
        </authorList>
    </citation>
    <scope>NUCLEOTIDE SEQUENCE</scope>
</reference>
<evidence type="ECO:0000256" key="3">
    <source>
        <dbReference type="ARBA" id="ARBA00022840"/>
    </source>
</evidence>
<dbReference type="Pfam" id="PF04466">
    <property type="entry name" value="Terminase_3"/>
    <property type="match status" value="1"/>
</dbReference>
<evidence type="ECO:0000256" key="1">
    <source>
        <dbReference type="ARBA" id="ARBA00022612"/>
    </source>
</evidence>
<accession>A0A6J5MUC6</accession>
<evidence type="ECO:0000256" key="2">
    <source>
        <dbReference type="ARBA" id="ARBA00022741"/>
    </source>
</evidence>
<gene>
    <name evidence="7" type="ORF">UFOVP567_43</name>
</gene>
<dbReference type="PANTHER" id="PTHR39184">
    <property type="match status" value="1"/>
</dbReference>
<dbReference type="Gene3D" id="3.40.50.300">
    <property type="entry name" value="P-loop containing nucleotide triphosphate hydrolases"/>
    <property type="match status" value="1"/>
</dbReference>
<feature type="domain" description="Terminase large subunit gp17-like C-terminal" evidence="6">
    <location>
        <begin position="290"/>
        <end position="395"/>
    </location>
</feature>
<dbReference type="InterPro" id="IPR027417">
    <property type="entry name" value="P-loop_NTPase"/>
</dbReference>
<dbReference type="InterPro" id="IPR035412">
    <property type="entry name" value="Terminase_L_N"/>
</dbReference>
<evidence type="ECO:0000256" key="4">
    <source>
        <dbReference type="ARBA" id="ARBA00023219"/>
    </source>
</evidence>
<proteinExistence type="predicted"/>
<dbReference type="EMBL" id="LR796544">
    <property type="protein sequence ID" value="CAB4150514.1"/>
    <property type="molecule type" value="Genomic_DNA"/>
</dbReference>
<evidence type="ECO:0000259" key="6">
    <source>
        <dbReference type="Pfam" id="PF17289"/>
    </source>
</evidence>
<name>A0A6J5MUC6_9CAUD</name>
<evidence type="ECO:0000259" key="5">
    <source>
        <dbReference type="Pfam" id="PF04466"/>
    </source>
</evidence>
<organism evidence="7">
    <name type="scientific">uncultured Caudovirales phage</name>
    <dbReference type="NCBI Taxonomy" id="2100421"/>
    <lineage>
        <taxon>Viruses</taxon>
        <taxon>Duplodnaviria</taxon>
        <taxon>Heunggongvirae</taxon>
        <taxon>Uroviricota</taxon>
        <taxon>Caudoviricetes</taxon>
        <taxon>Peduoviridae</taxon>
        <taxon>Maltschvirus</taxon>
        <taxon>Maltschvirus maltsch</taxon>
    </lineage>
</organism>
<keyword evidence="3" id="KW-0067">ATP-binding</keyword>
<dbReference type="PANTHER" id="PTHR39184:SF1">
    <property type="entry name" value="PBSX PHAGE TERMINASE LARGE SUBUNIT"/>
    <property type="match status" value="1"/>
</dbReference>
<keyword evidence="1" id="KW-1188">Viral release from host cell</keyword>
<keyword evidence="2" id="KW-0547">Nucleotide-binding</keyword>
<evidence type="ECO:0000313" key="7">
    <source>
        <dbReference type="EMBL" id="CAB4150514.1"/>
    </source>
</evidence>
<dbReference type="InterPro" id="IPR052380">
    <property type="entry name" value="Viral_DNA_packaging_terminase"/>
</dbReference>